<gene>
    <name evidence="1" type="ORF">BQ4739_LOCUS15099</name>
</gene>
<proteinExistence type="predicted"/>
<reference evidence="1 2" key="1">
    <citation type="submission" date="2016-10" db="EMBL/GenBank/DDBJ databases">
        <authorList>
            <person name="Cai Z."/>
        </authorList>
    </citation>
    <scope>NUCLEOTIDE SEQUENCE [LARGE SCALE GENOMIC DNA]</scope>
</reference>
<protein>
    <submittedName>
        <fullName evidence="1">Uncharacterized protein</fullName>
    </submittedName>
</protein>
<accession>A0A383WBG6</accession>
<name>A0A383WBG6_TETOB</name>
<dbReference type="AlphaFoldDB" id="A0A383WBG6"/>
<evidence type="ECO:0000313" key="1">
    <source>
        <dbReference type="EMBL" id="SZX74781.1"/>
    </source>
</evidence>
<dbReference type="Proteomes" id="UP000256970">
    <property type="component" value="Unassembled WGS sequence"/>
</dbReference>
<sequence>MEAVAGLHSGSLPYIGRHLSAAGREAMLHGSDPVRSFGDHRQAAGTVQRCSSPELTHLAGMPRTASATAAQRPGSFAAGGSQGCGVILAAAALPPPAGTAAAGAVATAATAAAAHGAATDAGPASEEPATGGMQEFQAMWQSVAAHHGLDPQLSLAHEQQLAEVTGGRVRRKKAAARYA</sequence>
<evidence type="ECO:0000313" key="2">
    <source>
        <dbReference type="Proteomes" id="UP000256970"/>
    </source>
</evidence>
<dbReference type="EMBL" id="FNXT01001221">
    <property type="protein sequence ID" value="SZX74781.1"/>
    <property type="molecule type" value="Genomic_DNA"/>
</dbReference>
<keyword evidence="2" id="KW-1185">Reference proteome</keyword>
<organism evidence="1 2">
    <name type="scientific">Tetradesmus obliquus</name>
    <name type="common">Green alga</name>
    <name type="synonym">Acutodesmus obliquus</name>
    <dbReference type="NCBI Taxonomy" id="3088"/>
    <lineage>
        <taxon>Eukaryota</taxon>
        <taxon>Viridiplantae</taxon>
        <taxon>Chlorophyta</taxon>
        <taxon>core chlorophytes</taxon>
        <taxon>Chlorophyceae</taxon>
        <taxon>CS clade</taxon>
        <taxon>Sphaeropleales</taxon>
        <taxon>Scenedesmaceae</taxon>
        <taxon>Tetradesmus</taxon>
    </lineage>
</organism>